<dbReference type="RefSeq" id="WP_106341863.1">
    <property type="nucleotide sequence ID" value="NZ_PVTZ01000002.1"/>
</dbReference>
<gene>
    <name evidence="1" type="ORF">CLV36_102351</name>
</gene>
<dbReference type="Proteomes" id="UP000238836">
    <property type="component" value="Unassembled WGS sequence"/>
</dbReference>
<comment type="caution">
    <text evidence="1">The sequence shown here is derived from an EMBL/GenBank/DDBJ whole genome shotgun (WGS) entry which is preliminary data.</text>
</comment>
<name>A0ABX5ESE4_9BACL</name>
<dbReference type="EMBL" id="PVTZ01000002">
    <property type="protein sequence ID" value="PRZ16638.1"/>
    <property type="molecule type" value="Genomic_DNA"/>
</dbReference>
<reference evidence="1 2" key="1">
    <citation type="submission" date="2018-03" db="EMBL/GenBank/DDBJ databases">
        <title>Genomic Encyclopedia of Archaeal and Bacterial Type Strains, Phase II (KMG-II): from individual species to whole genera.</title>
        <authorList>
            <person name="Goeker M."/>
        </authorList>
    </citation>
    <scope>NUCLEOTIDE SEQUENCE [LARGE SCALE GENOMIC DNA]</scope>
    <source>
        <strain evidence="1 2">RHA1</strain>
    </source>
</reference>
<protein>
    <submittedName>
        <fullName evidence="1">Uncharacterized protein</fullName>
    </submittedName>
</protein>
<sequence>MKVDVQKTLGAVAYACVLVNIDPKKSKEILNYVSEMLINETLIISDGRFGWLYEQLKKKPPQQLR</sequence>
<evidence type="ECO:0000313" key="2">
    <source>
        <dbReference type="Proteomes" id="UP000238836"/>
    </source>
</evidence>
<proteinExistence type="predicted"/>
<keyword evidence="2" id="KW-1185">Reference proteome</keyword>
<accession>A0ABX5ESE4</accession>
<evidence type="ECO:0000313" key="1">
    <source>
        <dbReference type="EMBL" id="PRZ16638.1"/>
    </source>
</evidence>
<organism evidence="1 2">
    <name type="scientific">Laceyella sediminis</name>
    <dbReference type="NCBI Taxonomy" id="573074"/>
    <lineage>
        <taxon>Bacteria</taxon>
        <taxon>Bacillati</taxon>
        <taxon>Bacillota</taxon>
        <taxon>Bacilli</taxon>
        <taxon>Bacillales</taxon>
        <taxon>Thermoactinomycetaceae</taxon>
        <taxon>Laceyella</taxon>
    </lineage>
</organism>